<keyword evidence="4" id="KW-1185">Reference proteome</keyword>
<evidence type="ECO:0000313" key="4">
    <source>
        <dbReference type="Proteomes" id="UP000310158"/>
    </source>
</evidence>
<dbReference type="Proteomes" id="UP000310158">
    <property type="component" value="Unassembled WGS sequence"/>
</dbReference>
<dbReference type="PROSITE" id="PS50020">
    <property type="entry name" value="WW_DOMAIN_2"/>
    <property type="match status" value="1"/>
</dbReference>
<dbReference type="EMBL" id="SGPL01000062">
    <property type="protein sequence ID" value="THH18858.1"/>
    <property type="molecule type" value="Genomic_DNA"/>
</dbReference>
<dbReference type="SMART" id="SM00456">
    <property type="entry name" value="WW"/>
    <property type="match status" value="1"/>
</dbReference>
<proteinExistence type="predicted"/>
<feature type="compositionally biased region" description="Basic and acidic residues" evidence="1">
    <location>
        <begin position="351"/>
        <end position="360"/>
    </location>
</feature>
<protein>
    <recommendedName>
        <fullName evidence="2">WW domain-containing protein</fullName>
    </recommendedName>
</protein>
<evidence type="ECO:0000256" key="1">
    <source>
        <dbReference type="SAM" id="MobiDB-lite"/>
    </source>
</evidence>
<dbReference type="CDD" id="cd00201">
    <property type="entry name" value="WW"/>
    <property type="match status" value="1"/>
</dbReference>
<gene>
    <name evidence="3" type="ORF">EW146_g2212</name>
</gene>
<feature type="compositionally biased region" description="Basic and acidic residues" evidence="1">
    <location>
        <begin position="162"/>
        <end position="179"/>
    </location>
</feature>
<feature type="compositionally biased region" description="Polar residues" evidence="1">
    <location>
        <begin position="304"/>
        <end position="313"/>
    </location>
</feature>
<feature type="region of interest" description="Disordered" evidence="1">
    <location>
        <begin position="387"/>
        <end position="409"/>
    </location>
</feature>
<feature type="domain" description="WW" evidence="2">
    <location>
        <begin position="182"/>
        <end position="217"/>
    </location>
</feature>
<dbReference type="AlphaFoldDB" id="A0A4S4M3A7"/>
<feature type="compositionally biased region" description="Basic and acidic residues" evidence="1">
    <location>
        <begin position="259"/>
        <end position="279"/>
    </location>
</feature>
<feature type="compositionally biased region" description="Low complexity" evidence="1">
    <location>
        <begin position="109"/>
        <end position="122"/>
    </location>
</feature>
<feature type="compositionally biased region" description="Acidic residues" evidence="1">
    <location>
        <begin position="42"/>
        <end position="59"/>
    </location>
</feature>
<dbReference type="OrthoDB" id="548295at2759"/>
<feature type="compositionally biased region" description="Polar residues" evidence="1">
    <location>
        <begin position="62"/>
        <end position="71"/>
    </location>
</feature>
<dbReference type="InterPro" id="IPR036020">
    <property type="entry name" value="WW_dom_sf"/>
</dbReference>
<reference evidence="3 4" key="1">
    <citation type="submission" date="2019-02" db="EMBL/GenBank/DDBJ databases">
        <title>Genome sequencing of the rare red list fungi Bondarzewia mesenterica.</title>
        <authorList>
            <person name="Buettner E."/>
            <person name="Kellner H."/>
        </authorList>
    </citation>
    <scope>NUCLEOTIDE SEQUENCE [LARGE SCALE GENOMIC DNA]</scope>
    <source>
        <strain evidence="3 4">DSM 108281</strain>
    </source>
</reference>
<evidence type="ECO:0000259" key="2">
    <source>
        <dbReference type="PROSITE" id="PS50020"/>
    </source>
</evidence>
<dbReference type="Gene3D" id="2.20.70.10">
    <property type="match status" value="1"/>
</dbReference>
<comment type="caution">
    <text evidence="3">The sequence shown here is derived from an EMBL/GenBank/DDBJ whole genome shotgun (WGS) entry which is preliminary data.</text>
</comment>
<organism evidence="3 4">
    <name type="scientific">Bondarzewia mesenterica</name>
    <dbReference type="NCBI Taxonomy" id="1095465"/>
    <lineage>
        <taxon>Eukaryota</taxon>
        <taxon>Fungi</taxon>
        <taxon>Dikarya</taxon>
        <taxon>Basidiomycota</taxon>
        <taxon>Agaricomycotina</taxon>
        <taxon>Agaricomycetes</taxon>
        <taxon>Russulales</taxon>
        <taxon>Bondarzewiaceae</taxon>
        <taxon>Bondarzewia</taxon>
    </lineage>
</organism>
<feature type="region of interest" description="Disordered" evidence="1">
    <location>
        <begin position="1"/>
        <end position="197"/>
    </location>
</feature>
<evidence type="ECO:0000313" key="3">
    <source>
        <dbReference type="EMBL" id="THH18858.1"/>
    </source>
</evidence>
<dbReference type="Pfam" id="PF00397">
    <property type="entry name" value="WW"/>
    <property type="match status" value="1"/>
</dbReference>
<feature type="region of interest" description="Disordered" evidence="1">
    <location>
        <begin position="219"/>
        <end position="360"/>
    </location>
</feature>
<feature type="compositionally biased region" description="Acidic residues" evidence="1">
    <location>
        <begin position="1"/>
        <end position="16"/>
    </location>
</feature>
<feature type="compositionally biased region" description="Basic and acidic residues" evidence="1">
    <location>
        <begin position="32"/>
        <end position="41"/>
    </location>
</feature>
<name>A0A4S4M3A7_9AGAM</name>
<accession>A0A4S4M3A7</accession>
<dbReference type="InterPro" id="IPR001202">
    <property type="entry name" value="WW_dom"/>
</dbReference>
<dbReference type="SUPFAM" id="SSF51045">
    <property type="entry name" value="WW domain"/>
    <property type="match status" value="1"/>
</dbReference>
<sequence length="499" mass="54947">MDDDHEVLDWGNEDDEQLHFTTADRQPQARGVDADHKRSGDTDDVEDAVSLGGDEDDIQDYMTYQTHSDQAGSEKAPSVSKVWPASRSDVFKPGAEREQTPSPGKELTPQPQSSPPANSSHSSRIHPPPQNLTHALPPKPRVSNAPFPTLPSTTAASPMSMARRDKERRANGTDAKLGDALEALPPDWEVRHSRSGGRDVYFYNTKTTESTWTRPVLVDGRSPSHYGRNRVRADGGDSWVAGRDDDVTIIDLPAPSRARSSEVVRDEAQLSYDDRHYRPNDPIVSSGANQDDGREDRTHARISSRLQPSTRSSIGLDDREQARQSQVDYQRAAVEGSTRGRRSSSVPPRDNNARRAPEKDIFRSDVAGYCGSDHRLDIHEPYSREASRAPIYDRSRQEESYAASRETSTAQGFYSASQGTLWSSSAPPSTLSTSSPPSPSTSRTLRLCSSRGGGLVFVDRLEKPWESSGARPTCPFIGLVLNRLMGAHDGPLPFVHPFP</sequence>
<feature type="region of interest" description="Disordered" evidence="1">
    <location>
        <begin position="424"/>
        <end position="447"/>
    </location>
</feature>
<feature type="compositionally biased region" description="Basic and acidic residues" evidence="1">
    <location>
        <begin position="387"/>
        <end position="399"/>
    </location>
</feature>